<dbReference type="RefSeq" id="WP_134169354.1">
    <property type="nucleotide sequence ID" value="NZ_SODD01000015.1"/>
</dbReference>
<dbReference type="InterPro" id="IPR018062">
    <property type="entry name" value="HTH_AraC-typ_CS"/>
</dbReference>
<dbReference type="Pfam" id="PF12833">
    <property type="entry name" value="HTH_18"/>
    <property type="match status" value="1"/>
</dbReference>
<name>A0A4R7ZQ45_9FIRM</name>
<dbReference type="PRINTS" id="PR00032">
    <property type="entry name" value="HTHARAC"/>
</dbReference>
<dbReference type="OrthoDB" id="183331at2"/>
<dbReference type="Pfam" id="PF02311">
    <property type="entry name" value="AraC_binding"/>
    <property type="match status" value="1"/>
</dbReference>
<evidence type="ECO:0000256" key="2">
    <source>
        <dbReference type="ARBA" id="ARBA00023125"/>
    </source>
</evidence>
<keyword evidence="3" id="KW-0804">Transcription</keyword>
<organism evidence="5 6">
    <name type="scientific">Breznakia blatticola</name>
    <dbReference type="NCBI Taxonomy" id="1754012"/>
    <lineage>
        <taxon>Bacteria</taxon>
        <taxon>Bacillati</taxon>
        <taxon>Bacillota</taxon>
        <taxon>Erysipelotrichia</taxon>
        <taxon>Erysipelotrichales</taxon>
        <taxon>Erysipelotrichaceae</taxon>
        <taxon>Breznakia</taxon>
    </lineage>
</organism>
<dbReference type="EMBL" id="SODD01000015">
    <property type="protein sequence ID" value="TDW20057.1"/>
    <property type="molecule type" value="Genomic_DNA"/>
</dbReference>
<keyword evidence="1" id="KW-0805">Transcription regulation</keyword>
<dbReference type="Proteomes" id="UP000294743">
    <property type="component" value="Unassembled WGS sequence"/>
</dbReference>
<keyword evidence="2 5" id="KW-0238">DNA-binding</keyword>
<evidence type="ECO:0000256" key="1">
    <source>
        <dbReference type="ARBA" id="ARBA00023015"/>
    </source>
</evidence>
<keyword evidence="6" id="KW-1185">Reference proteome</keyword>
<evidence type="ECO:0000259" key="4">
    <source>
        <dbReference type="PROSITE" id="PS01124"/>
    </source>
</evidence>
<sequence length="283" mass="33018">MSNHRYSFEKSKIEKMNLKLRYITHAESDVDWHSIKHTHHFTEVFFIVNGDGGFLVENERFPVKEGDLIIINPNVAHTEEGHDKGGFEYIVFGIEGMQFMSNETSLAKDYVISNFENNKVIILHYLNTLLQEIKQKDDNYEMIIQNILEILMVQIVRKTNNAISYVATKRISKEIKVIEEYINNHYAEEITLDTLSKLTYLNKYYIIHEFKEYKGVSPISFLIAKRIEEAKILLATTDYTIARIGELTGFSSQSYFSQIFKKETNTSPNQYRRAALKNEIDFG</sequence>
<evidence type="ECO:0000313" key="5">
    <source>
        <dbReference type="EMBL" id="TDW20057.1"/>
    </source>
</evidence>
<dbReference type="Gene3D" id="2.60.120.10">
    <property type="entry name" value="Jelly Rolls"/>
    <property type="match status" value="1"/>
</dbReference>
<feature type="domain" description="HTH araC/xylS-type" evidence="4">
    <location>
        <begin position="176"/>
        <end position="274"/>
    </location>
</feature>
<dbReference type="SMART" id="SM00342">
    <property type="entry name" value="HTH_ARAC"/>
    <property type="match status" value="1"/>
</dbReference>
<dbReference type="Gene3D" id="1.10.10.60">
    <property type="entry name" value="Homeodomain-like"/>
    <property type="match status" value="2"/>
</dbReference>
<reference evidence="5 6" key="1">
    <citation type="submission" date="2019-03" db="EMBL/GenBank/DDBJ databases">
        <title>Genomic Encyclopedia of Type Strains, Phase IV (KMG-IV): sequencing the most valuable type-strain genomes for metagenomic binning, comparative biology and taxonomic classification.</title>
        <authorList>
            <person name="Goeker M."/>
        </authorList>
    </citation>
    <scope>NUCLEOTIDE SEQUENCE [LARGE SCALE GENOMIC DNA]</scope>
    <source>
        <strain evidence="5 6">DSM 28867</strain>
    </source>
</reference>
<dbReference type="InterPro" id="IPR014710">
    <property type="entry name" value="RmlC-like_jellyroll"/>
</dbReference>
<dbReference type="InterPro" id="IPR018060">
    <property type="entry name" value="HTH_AraC"/>
</dbReference>
<dbReference type="InterPro" id="IPR009057">
    <property type="entry name" value="Homeodomain-like_sf"/>
</dbReference>
<dbReference type="PANTHER" id="PTHR43280">
    <property type="entry name" value="ARAC-FAMILY TRANSCRIPTIONAL REGULATOR"/>
    <property type="match status" value="1"/>
</dbReference>
<evidence type="ECO:0000313" key="6">
    <source>
        <dbReference type="Proteomes" id="UP000294743"/>
    </source>
</evidence>
<dbReference type="PANTHER" id="PTHR43280:SF28">
    <property type="entry name" value="HTH-TYPE TRANSCRIPTIONAL ACTIVATOR RHAS"/>
    <property type="match status" value="1"/>
</dbReference>
<comment type="caution">
    <text evidence="5">The sequence shown here is derived from an EMBL/GenBank/DDBJ whole genome shotgun (WGS) entry which is preliminary data.</text>
</comment>
<gene>
    <name evidence="5" type="ORF">EDD63_11515</name>
</gene>
<accession>A0A4R7ZQ45</accession>
<dbReference type="PROSITE" id="PS00041">
    <property type="entry name" value="HTH_ARAC_FAMILY_1"/>
    <property type="match status" value="1"/>
</dbReference>
<dbReference type="InterPro" id="IPR020449">
    <property type="entry name" value="Tscrpt_reg_AraC-type_HTH"/>
</dbReference>
<dbReference type="GO" id="GO:0003700">
    <property type="term" value="F:DNA-binding transcription factor activity"/>
    <property type="evidence" value="ECO:0007669"/>
    <property type="project" value="InterPro"/>
</dbReference>
<dbReference type="SUPFAM" id="SSF46689">
    <property type="entry name" value="Homeodomain-like"/>
    <property type="match status" value="2"/>
</dbReference>
<protein>
    <submittedName>
        <fullName evidence="5">AraC-like DNA-binding protein</fullName>
    </submittedName>
</protein>
<evidence type="ECO:0000256" key="3">
    <source>
        <dbReference type="ARBA" id="ARBA00023163"/>
    </source>
</evidence>
<dbReference type="GO" id="GO:0043565">
    <property type="term" value="F:sequence-specific DNA binding"/>
    <property type="evidence" value="ECO:0007669"/>
    <property type="project" value="InterPro"/>
</dbReference>
<dbReference type="SUPFAM" id="SSF51182">
    <property type="entry name" value="RmlC-like cupins"/>
    <property type="match status" value="1"/>
</dbReference>
<dbReference type="InterPro" id="IPR003313">
    <property type="entry name" value="AraC-bd"/>
</dbReference>
<dbReference type="AlphaFoldDB" id="A0A4R7ZQ45"/>
<dbReference type="PROSITE" id="PS01124">
    <property type="entry name" value="HTH_ARAC_FAMILY_2"/>
    <property type="match status" value="1"/>
</dbReference>
<dbReference type="InterPro" id="IPR011051">
    <property type="entry name" value="RmlC_Cupin_sf"/>
</dbReference>
<proteinExistence type="predicted"/>